<dbReference type="EMBL" id="BNJK01000001">
    <property type="protein sequence ID" value="GHO97312.1"/>
    <property type="molecule type" value="Genomic_DNA"/>
</dbReference>
<dbReference type="PANTHER" id="PTHR43293:SF3">
    <property type="entry name" value="CHOLESTEROL RING-CLEAVING HYDROLASE IPDB SUBUNIT"/>
    <property type="match status" value="1"/>
</dbReference>
<dbReference type="RefSeq" id="WP_220207877.1">
    <property type="nucleotide sequence ID" value="NZ_BNJK01000001.1"/>
</dbReference>
<dbReference type="GO" id="GO:0008410">
    <property type="term" value="F:CoA-transferase activity"/>
    <property type="evidence" value="ECO:0007669"/>
    <property type="project" value="InterPro"/>
</dbReference>
<reference evidence="2" key="1">
    <citation type="submission" date="2020-10" db="EMBL/GenBank/DDBJ databases">
        <title>Taxonomic study of unclassified bacteria belonging to the class Ktedonobacteria.</title>
        <authorList>
            <person name="Yabe S."/>
            <person name="Wang C.M."/>
            <person name="Zheng Y."/>
            <person name="Sakai Y."/>
            <person name="Cavaletti L."/>
            <person name="Monciardini P."/>
            <person name="Donadio S."/>
        </authorList>
    </citation>
    <scope>NUCLEOTIDE SEQUENCE</scope>
    <source>
        <strain evidence="2">ID150040</strain>
    </source>
</reference>
<protein>
    <submittedName>
        <fullName evidence="2">CoA transferase subunit A</fullName>
    </submittedName>
</protein>
<dbReference type="Pfam" id="PF01144">
    <property type="entry name" value="CoA_trans"/>
    <property type="match status" value="1"/>
</dbReference>
<dbReference type="InterPro" id="IPR004165">
    <property type="entry name" value="CoA_trans_fam_I"/>
</dbReference>
<dbReference type="SUPFAM" id="SSF100950">
    <property type="entry name" value="NagB/RpiA/CoA transferase-like"/>
    <property type="match status" value="1"/>
</dbReference>
<dbReference type="Gene3D" id="3.40.1080.10">
    <property type="entry name" value="Glutaconate Coenzyme A-transferase"/>
    <property type="match status" value="1"/>
</dbReference>
<evidence type="ECO:0000313" key="2">
    <source>
        <dbReference type="EMBL" id="GHO97312.1"/>
    </source>
</evidence>
<accession>A0A8J3N3Q6</accession>
<dbReference type="SMART" id="SM00882">
    <property type="entry name" value="CoA_trans"/>
    <property type="match status" value="1"/>
</dbReference>
<organism evidence="2 3">
    <name type="scientific">Reticulibacter mediterranei</name>
    <dbReference type="NCBI Taxonomy" id="2778369"/>
    <lineage>
        <taxon>Bacteria</taxon>
        <taxon>Bacillati</taxon>
        <taxon>Chloroflexota</taxon>
        <taxon>Ktedonobacteria</taxon>
        <taxon>Ktedonobacterales</taxon>
        <taxon>Reticulibacteraceae</taxon>
        <taxon>Reticulibacter</taxon>
    </lineage>
</organism>
<dbReference type="AlphaFoldDB" id="A0A8J3N3Q6"/>
<name>A0A8J3N3Q6_9CHLR</name>
<dbReference type="Proteomes" id="UP000597444">
    <property type="component" value="Unassembled WGS sequence"/>
</dbReference>
<comment type="caution">
    <text evidence="2">The sequence shown here is derived from an EMBL/GenBank/DDBJ whole genome shotgun (WGS) entry which is preliminary data.</text>
</comment>
<dbReference type="PANTHER" id="PTHR43293">
    <property type="entry name" value="ACETATE COA-TRANSFERASE YDIF"/>
    <property type="match status" value="1"/>
</dbReference>
<dbReference type="InterPro" id="IPR037171">
    <property type="entry name" value="NagB/RpiA_transferase-like"/>
</dbReference>
<dbReference type="Gene3D" id="3.30.30.40">
    <property type="match status" value="1"/>
</dbReference>
<sequence>MVDKRCTLQEAIAEYVQDDLSVAIEGFTAFICFAAGHEIIRQRHRNLTLIRMTPDVIYDQMVAAGVARKLVFSYLGNPGVGPLHCLRRAIEKGQPTPLEIEEYSHYGMVARYQAGASHLPFFPLRSYLGSDLPQINERIKIIESPYGDGKVAVVPPLNPDVAIVHAQRADKQGNTHIWGLLGVQKEVAFAARKVIVVVEEIVDESVIRADPNRTLIPGLVVDAVVQVPYGAHPSYVQGYYDRDNAFYLRWDALSRDPEQVQAWLDEWVYGLPDHAAYVQKLGAETLARIKPGPAPAAGVEYGAYQ</sequence>
<evidence type="ECO:0000313" key="3">
    <source>
        <dbReference type="Proteomes" id="UP000597444"/>
    </source>
</evidence>
<evidence type="ECO:0000256" key="1">
    <source>
        <dbReference type="ARBA" id="ARBA00007047"/>
    </source>
</evidence>
<comment type="similarity">
    <text evidence="1">Belongs to the 3-oxoacid CoA-transferase subunit B family.</text>
</comment>
<keyword evidence="2" id="KW-0808">Transferase</keyword>
<gene>
    <name evidence="2" type="ORF">KSF_073600</name>
</gene>
<proteinExistence type="inferred from homology"/>
<keyword evidence="3" id="KW-1185">Reference proteome</keyword>